<dbReference type="InParanoid" id="E3LX39"/>
<feature type="region of interest" description="Disordered" evidence="1">
    <location>
        <begin position="1"/>
        <end position="58"/>
    </location>
</feature>
<dbReference type="HOGENOM" id="CLU_2075318_0_0_1"/>
<evidence type="ECO:0000256" key="1">
    <source>
        <dbReference type="SAM" id="MobiDB-lite"/>
    </source>
</evidence>
<dbReference type="Proteomes" id="UP000008281">
    <property type="component" value="Unassembled WGS sequence"/>
</dbReference>
<evidence type="ECO:0000313" key="2">
    <source>
        <dbReference type="EMBL" id="EFO83607.1"/>
    </source>
</evidence>
<proteinExistence type="predicted"/>
<dbReference type="AlphaFoldDB" id="E3LX39"/>
<gene>
    <name evidence="2" type="ORF">CRE_02997</name>
</gene>
<organism evidence="3">
    <name type="scientific">Caenorhabditis remanei</name>
    <name type="common">Caenorhabditis vulgaris</name>
    <dbReference type="NCBI Taxonomy" id="31234"/>
    <lineage>
        <taxon>Eukaryota</taxon>
        <taxon>Metazoa</taxon>
        <taxon>Ecdysozoa</taxon>
        <taxon>Nematoda</taxon>
        <taxon>Chromadorea</taxon>
        <taxon>Rhabditida</taxon>
        <taxon>Rhabditina</taxon>
        <taxon>Rhabditomorpha</taxon>
        <taxon>Rhabditoidea</taxon>
        <taxon>Rhabditidae</taxon>
        <taxon>Peloderinae</taxon>
        <taxon>Caenorhabditis</taxon>
    </lineage>
</organism>
<keyword evidence="3" id="KW-1185">Reference proteome</keyword>
<evidence type="ECO:0000313" key="3">
    <source>
        <dbReference type="Proteomes" id="UP000008281"/>
    </source>
</evidence>
<name>E3LX39_CAERE</name>
<accession>E3LX39</accession>
<reference evidence="2" key="1">
    <citation type="submission" date="2007-07" db="EMBL/GenBank/DDBJ databases">
        <title>PCAP assembly of the Caenorhabditis remanei genome.</title>
        <authorList>
            <consortium name="The Caenorhabditis remanei Sequencing Consortium"/>
            <person name="Wilson R.K."/>
        </authorList>
    </citation>
    <scope>NUCLEOTIDE SEQUENCE [LARGE SCALE GENOMIC DNA]</scope>
    <source>
        <strain evidence="2">PB4641</strain>
    </source>
</reference>
<protein>
    <submittedName>
        <fullName evidence="2">Uncharacterized protein</fullName>
    </submittedName>
</protein>
<feature type="compositionally biased region" description="Basic residues" evidence="1">
    <location>
        <begin position="13"/>
        <end position="22"/>
    </location>
</feature>
<dbReference type="EMBL" id="DS268417">
    <property type="protein sequence ID" value="EFO83607.1"/>
    <property type="molecule type" value="Genomic_DNA"/>
</dbReference>
<sequence length="118" mass="13049">MAAETASRQEVLKKKKAAKKQKKEAQKKSVANDAPDSSDSVKCQKLEESNGPSIKDVPPNEIKKIVKDFVKNMKNHGVTVGNIELVDDLKGENYEVEKCLEGAKETFEGLEINETESD</sequence>